<proteinExistence type="predicted"/>
<organism evidence="5 6">
    <name type="scientific">Serendipita indica (strain DSM 11827)</name>
    <name type="common">Root endophyte fungus</name>
    <name type="synonym">Piriformospora indica</name>
    <dbReference type="NCBI Taxonomy" id="1109443"/>
    <lineage>
        <taxon>Eukaryota</taxon>
        <taxon>Fungi</taxon>
        <taxon>Dikarya</taxon>
        <taxon>Basidiomycota</taxon>
        <taxon>Agaricomycotina</taxon>
        <taxon>Agaricomycetes</taxon>
        <taxon>Sebacinales</taxon>
        <taxon>Serendipitaceae</taxon>
        <taxon>Serendipita</taxon>
    </lineage>
</organism>
<dbReference type="SMART" id="SM00320">
    <property type="entry name" value="WD40"/>
    <property type="match status" value="5"/>
</dbReference>
<dbReference type="Gene3D" id="3.40.50.300">
    <property type="entry name" value="P-loop containing nucleotide triphosphate hydrolases"/>
    <property type="match status" value="1"/>
</dbReference>
<dbReference type="PANTHER" id="PTHR10039:SF17">
    <property type="entry name" value="FUNGAL STAND N-TERMINAL GOODBYE DOMAIN-CONTAINING PROTEIN-RELATED"/>
    <property type="match status" value="1"/>
</dbReference>
<sequence>MSFRKLTTLKKKDKSKKSTSSVPYAHDPDLAYDRTRNNLIEGLKVAKAVGEASSLLAPMKAVCELGILFLETTKAVDENTSSLKQLQQRVSSHIEILQDGLKSLPSGTRGPAAITEFRHAQQEYIAGLNAIRDRLNDMLLRRGSGSVRSILGKIGDARIDPGIIASIKEDIFHQSRIFAEATKRPMIDLQEEVWKMASLGPEQARPMGTQHKLCLPGTRLSVLGEIRDWATSDDSEKPVFWLCDIGGTGKSTVAFTLCHEWDATDQLIITRFFFSKNARSTSETDIVCTTLGKDLGAKDDTIRKYVKEAFEQDEQLGTRPLAYQFSKLVEASIQLTAKRVIFVIDAIDECRADMRRDLLALIVKRLPTLPNLRILLTSRPEPDIMTLLQGMAIVRSMQYELQGRDNQANVEDIRIYVENHFTGLLTRSERQQLVDKANGLFIWVATARLELEQVDGPDARVRTLTSLISRGEGGDINHLYARILRRLSQETSLDKVKKIIGTISILLEPVSIRVLSKLISIDPDDLEPIISSMRSVLRAENVVEFLHPTFHEYLHSSRNEELRVDAGVYHSDVARTALEVLQADLRQDVCNISIPDHRYPDNNDVSDLEGRLNALWTHSPALLYSARYWSAHVIAGISREEVMVHLGSFLRNSMLYFIELLSLIGKLVWIKNFEDVRRCLRTYTAYQEERELCREILCVVSTNRPFIERSALHIYSSSLYLLPRKSKLYARYHERFKHALPKVLYDQEVTIPSYLELVEQDTRISCGVFSPDGTCVVSGSENGSIRLWDSVAGAAIGVPLRCGKFSVQTVCFSSDGTMVASCSDYEARSGSIMHIWDAFRGVQVGQPMIAADLTTLKISFTTECDRLLAAGYKPDNLVDNHEINLWSTTGCHLSCATVGSFDVDLNRYMDYYKASLVSVTANTKRVVYGLQSDRIAIFDVVTEKRLQDLVVFSPGEESIRGVASSANGDLIAATHYNRSQSEFVVSVWMAATGDCILHFTMRSPFHIAFLTFTANDTKIIHMIGGEYVVLDIATAQLVWGNLRHYRMQNLDVSQTDFRALARSFSGTSLLWDCDPNGEQDVSQTGLGSIQCMCISDSKLWFATCTYPGELQVWDAFDGRRIGRPMPGNTLVTFMDISPDDAQIAAGSCFGDIKIWDRITATMIGEVNVSVTPGLWGLRFSLDGETIVARSIPDHSSREMLLYELTRRSGTWVAKAAGVMREDTSEDNIWITVTTERPIMDHTRSTLVYKDGYISDSRRPRLHFGLSSGIEILQWLSYDDKIALRCDDGWSRWLDFTNIVMSP</sequence>
<accession>G4TQ65</accession>
<dbReference type="Gene3D" id="2.130.10.10">
    <property type="entry name" value="YVTN repeat-like/Quinoprotein amine dehydrogenase"/>
    <property type="match status" value="2"/>
</dbReference>
<dbReference type="STRING" id="1109443.G4TQ65"/>
<feature type="repeat" description="WD" evidence="2">
    <location>
        <begin position="757"/>
        <end position="789"/>
    </location>
</feature>
<reference evidence="5 6" key="1">
    <citation type="journal article" date="2011" name="PLoS Pathog.">
        <title>Endophytic Life Strategies Decoded by Genome and Transcriptome Analyses of the Mutualistic Root Symbiont Piriformospora indica.</title>
        <authorList>
            <person name="Zuccaro A."/>
            <person name="Lahrmann U."/>
            <person name="Guldener U."/>
            <person name="Langen G."/>
            <person name="Pfiffi S."/>
            <person name="Biedenkopf D."/>
            <person name="Wong P."/>
            <person name="Samans B."/>
            <person name="Grimm C."/>
            <person name="Basiewicz M."/>
            <person name="Murat C."/>
            <person name="Martin F."/>
            <person name="Kogel K.H."/>
        </authorList>
    </citation>
    <scope>NUCLEOTIDE SEQUENCE [LARGE SCALE GENOMIC DNA]</scope>
    <source>
        <strain evidence="5 6">DSM 11827</strain>
    </source>
</reference>
<feature type="compositionally biased region" description="Basic residues" evidence="3">
    <location>
        <begin position="7"/>
        <end position="17"/>
    </location>
</feature>
<dbReference type="Proteomes" id="UP000007148">
    <property type="component" value="Unassembled WGS sequence"/>
</dbReference>
<evidence type="ECO:0000256" key="3">
    <source>
        <dbReference type="SAM" id="MobiDB-lite"/>
    </source>
</evidence>
<dbReference type="InterPro" id="IPR027417">
    <property type="entry name" value="P-loop_NTPase"/>
</dbReference>
<name>G4TQ65_SERID</name>
<gene>
    <name evidence="5" type="ORF">PIIN_07412</name>
</gene>
<dbReference type="InterPro" id="IPR011047">
    <property type="entry name" value="Quinoprotein_ADH-like_sf"/>
</dbReference>
<keyword evidence="2" id="KW-0853">WD repeat</keyword>
<dbReference type="EMBL" id="CAFZ01000227">
    <property type="protein sequence ID" value="CCA73458.1"/>
    <property type="molecule type" value="Genomic_DNA"/>
</dbReference>
<dbReference type="InterPro" id="IPR001680">
    <property type="entry name" value="WD40_rpt"/>
</dbReference>
<feature type="domain" description="Nephrocystin 3-like N-terminal" evidence="4">
    <location>
        <begin position="225"/>
        <end position="379"/>
    </location>
</feature>
<comment type="caution">
    <text evidence="5">The sequence shown here is derived from an EMBL/GenBank/DDBJ whole genome shotgun (WGS) entry which is preliminary data.</text>
</comment>
<dbReference type="SUPFAM" id="SSF50998">
    <property type="entry name" value="Quinoprotein alcohol dehydrogenase-like"/>
    <property type="match status" value="1"/>
</dbReference>
<dbReference type="OrthoDB" id="10267436at2759"/>
<dbReference type="PROSITE" id="PS50294">
    <property type="entry name" value="WD_REPEATS_REGION"/>
    <property type="match status" value="1"/>
</dbReference>
<dbReference type="InParanoid" id="G4TQ65"/>
<feature type="region of interest" description="Disordered" evidence="3">
    <location>
        <begin position="1"/>
        <end position="28"/>
    </location>
</feature>
<dbReference type="PANTHER" id="PTHR10039">
    <property type="entry name" value="AMELOGENIN"/>
    <property type="match status" value="1"/>
</dbReference>
<evidence type="ECO:0000313" key="5">
    <source>
        <dbReference type="EMBL" id="CCA73458.1"/>
    </source>
</evidence>
<dbReference type="SUPFAM" id="SSF52540">
    <property type="entry name" value="P-loop containing nucleoside triphosphate hydrolases"/>
    <property type="match status" value="1"/>
</dbReference>
<keyword evidence="1" id="KW-0677">Repeat</keyword>
<evidence type="ECO:0000256" key="1">
    <source>
        <dbReference type="ARBA" id="ARBA00022737"/>
    </source>
</evidence>
<keyword evidence="6" id="KW-1185">Reference proteome</keyword>
<dbReference type="PROSITE" id="PS50082">
    <property type="entry name" value="WD_REPEATS_2"/>
    <property type="match status" value="1"/>
</dbReference>
<dbReference type="HOGENOM" id="CLU_000288_6_3_1"/>
<dbReference type="InterPro" id="IPR056884">
    <property type="entry name" value="NPHP3-like_N"/>
</dbReference>
<protein>
    <recommendedName>
        <fullName evidence="4">Nephrocystin 3-like N-terminal domain-containing protein</fullName>
    </recommendedName>
</protein>
<dbReference type="InterPro" id="IPR015943">
    <property type="entry name" value="WD40/YVTN_repeat-like_dom_sf"/>
</dbReference>
<dbReference type="Pfam" id="PF24883">
    <property type="entry name" value="NPHP3_N"/>
    <property type="match status" value="1"/>
</dbReference>
<dbReference type="eggNOG" id="KOG0266">
    <property type="taxonomic scope" value="Eukaryota"/>
</dbReference>
<dbReference type="Pfam" id="PF00400">
    <property type="entry name" value="WD40"/>
    <property type="match status" value="2"/>
</dbReference>
<evidence type="ECO:0000313" key="6">
    <source>
        <dbReference type="Proteomes" id="UP000007148"/>
    </source>
</evidence>
<evidence type="ECO:0000259" key="4">
    <source>
        <dbReference type="Pfam" id="PF24883"/>
    </source>
</evidence>
<evidence type="ECO:0000256" key="2">
    <source>
        <dbReference type="PROSITE-ProRule" id="PRU00221"/>
    </source>
</evidence>